<evidence type="ECO:0000313" key="3">
    <source>
        <dbReference type="EMBL" id="KAK9844126.1"/>
    </source>
</evidence>
<dbReference type="InterPro" id="IPR049202">
    <property type="entry name" value="DUF6817"/>
</dbReference>
<sequence length="307" mass="33975">MSLAATAAEQFVHQIGTGSVIHNSGELFSDHLVSVQRVLEGWHVGRDLELAGLYHSIYGTEGFQDFCLSLNRRTDVRALIGERAEFVAWVNCVMERVTLDAALDATPGDRWVQARPDVGGKRIPLSEQQFTDLITVHLADWLEQIEREAAKVNERHGWFKRGDAWGYRRHAYRRMAELLQGPALAAYDEVFAREPAHTRHIQQDVTPALLAPIKPKCPKLPFKNITSFTMSAPAGPMGGETKAVDGSHTGSGGKNDYQMETNAGKHQVERDGQADVAQAMKEADASADKVQQFEDKSDPDYKPPADA</sequence>
<accession>A0AAW1SDA3</accession>
<organism evidence="3 4">
    <name type="scientific">Elliptochloris bilobata</name>
    <dbReference type="NCBI Taxonomy" id="381761"/>
    <lineage>
        <taxon>Eukaryota</taxon>
        <taxon>Viridiplantae</taxon>
        <taxon>Chlorophyta</taxon>
        <taxon>core chlorophytes</taxon>
        <taxon>Trebouxiophyceae</taxon>
        <taxon>Trebouxiophyceae incertae sedis</taxon>
        <taxon>Elliptochloris clade</taxon>
        <taxon>Elliptochloris</taxon>
    </lineage>
</organism>
<evidence type="ECO:0000256" key="1">
    <source>
        <dbReference type="SAM" id="MobiDB-lite"/>
    </source>
</evidence>
<dbReference type="Proteomes" id="UP001445335">
    <property type="component" value="Unassembled WGS sequence"/>
</dbReference>
<dbReference type="EMBL" id="JALJOU010000004">
    <property type="protein sequence ID" value="KAK9844126.1"/>
    <property type="molecule type" value="Genomic_DNA"/>
</dbReference>
<protein>
    <recommendedName>
        <fullName evidence="2">DUF6817 domain-containing protein</fullName>
    </recommendedName>
</protein>
<comment type="caution">
    <text evidence="3">The sequence shown here is derived from an EMBL/GenBank/DDBJ whole genome shotgun (WGS) entry which is preliminary data.</text>
</comment>
<feature type="region of interest" description="Disordered" evidence="1">
    <location>
        <begin position="232"/>
        <end position="307"/>
    </location>
</feature>
<evidence type="ECO:0000313" key="4">
    <source>
        <dbReference type="Proteomes" id="UP001445335"/>
    </source>
</evidence>
<reference evidence="3 4" key="1">
    <citation type="journal article" date="2024" name="Nat. Commun.">
        <title>Phylogenomics reveals the evolutionary origins of lichenization in chlorophyte algae.</title>
        <authorList>
            <person name="Puginier C."/>
            <person name="Libourel C."/>
            <person name="Otte J."/>
            <person name="Skaloud P."/>
            <person name="Haon M."/>
            <person name="Grisel S."/>
            <person name="Petersen M."/>
            <person name="Berrin J.G."/>
            <person name="Delaux P.M."/>
            <person name="Dal Grande F."/>
            <person name="Keller J."/>
        </authorList>
    </citation>
    <scope>NUCLEOTIDE SEQUENCE [LARGE SCALE GENOMIC DNA]</scope>
    <source>
        <strain evidence="3 4">SAG 245.80</strain>
    </source>
</reference>
<evidence type="ECO:0000259" key="2">
    <source>
        <dbReference type="Pfam" id="PF20680"/>
    </source>
</evidence>
<proteinExistence type="predicted"/>
<keyword evidence="4" id="KW-1185">Reference proteome</keyword>
<gene>
    <name evidence="3" type="ORF">WJX81_005238</name>
</gene>
<feature type="compositionally biased region" description="Basic and acidic residues" evidence="1">
    <location>
        <begin position="281"/>
        <end position="307"/>
    </location>
</feature>
<dbReference type="AlphaFoldDB" id="A0AAW1SDA3"/>
<dbReference type="Pfam" id="PF20680">
    <property type="entry name" value="DUF6817"/>
    <property type="match status" value="1"/>
</dbReference>
<feature type="domain" description="DUF6817" evidence="2">
    <location>
        <begin position="12"/>
        <end position="96"/>
    </location>
</feature>
<name>A0AAW1SDA3_9CHLO</name>